<feature type="compositionally biased region" description="Basic and acidic residues" evidence="1">
    <location>
        <begin position="877"/>
        <end position="889"/>
    </location>
</feature>
<evidence type="ECO:0000313" key="3">
    <source>
        <dbReference type="Proteomes" id="UP000016933"/>
    </source>
</evidence>
<dbReference type="Proteomes" id="UP000016933">
    <property type="component" value="Unassembled WGS sequence"/>
</dbReference>
<feature type="compositionally biased region" description="Low complexity" evidence="1">
    <location>
        <begin position="555"/>
        <end position="566"/>
    </location>
</feature>
<dbReference type="STRING" id="675120.N1PR58"/>
<feature type="region of interest" description="Disordered" evidence="1">
    <location>
        <begin position="117"/>
        <end position="141"/>
    </location>
</feature>
<dbReference type="HOGENOM" id="CLU_287578_0_0_1"/>
<dbReference type="EMBL" id="KB446538">
    <property type="protein sequence ID" value="EME44904.1"/>
    <property type="molecule type" value="Genomic_DNA"/>
</dbReference>
<feature type="compositionally biased region" description="Polar residues" evidence="1">
    <location>
        <begin position="890"/>
        <end position="909"/>
    </location>
</feature>
<accession>N1PR58</accession>
<protein>
    <submittedName>
        <fullName evidence="2">Uncharacterized protein</fullName>
    </submittedName>
</protein>
<feature type="compositionally biased region" description="Low complexity" evidence="1">
    <location>
        <begin position="253"/>
        <end position="265"/>
    </location>
</feature>
<feature type="region of interest" description="Disordered" evidence="1">
    <location>
        <begin position="493"/>
        <end position="539"/>
    </location>
</feature>
<proteinExistence type="predicted"/>
<feature type="region of interest" description="Disordered" evidence="1">
    <location>
        <begin position="1039"/>
        <end position="1071"/>
    </location>
</feature>
<feature type="compositionally biased region" description="Basic residues" evidence="1">
    <location>
        <begin position="166"/>
        <end position="183"/>
    </location>
</feature>
<feature type="region of interest" description="Disordered" evidence="1">
    <location>
        <begin position="977"/>
        <end position="1000"/>
    </location>
</feature>
<gene>
    <name evidence="2" type="ORF">DOTSEDRAFT_70821</name>
</gene>
<feature type="region of interest" description="Disordered" evidence="1">
    <location>
        <begin position="395"/>
        <end position="441"/>
    </location>
</feature>
<feature type="region of interest" description="Disordered" evidence="1">
    <location>
        <begin position="153"/>
        <end position="279"/>
    </location>
</feature>
<feature type="region of interest" description="Disordered" evidence="1">
    <location>
        <begin position="555"/>
        <end position="585"/>
    </location>
</feature>
<organism evidence="2 3">
    <name type="scientific">Dothistroma septosporum (strain NZE10 / CBS 128990)</name>
    <name type="common">Red band needle blight fungus</name>
    <name type="synonym">Mycosphaerella pini</name>
    <dbReference type="NCBI Taxonomy" id="675120"/>
    <lineage>
        <taxon>Eukaryota</taxon>
        <taxon>Fungi</taxon>
        <taxon>Dikarya</taxon>
        <taxon>Ascomycota</taxon>
        <taxon>Pezizomycotina</taxon>
        <taxon>Dothideomycetes</taxon>
        <taxon>Dothideomycetidae</taxon>
        <taxon>Mycosphaerellales</taxon>
        <taxon>Mycosphaerellaceae</taxon>
        <taxon>Dothistroma</taxon>
    </lineage>
</organism>
<dbReference type="eggNOG" id="ENOG502SNX3">
    <property type="taxonomic scope" value="Eukaryota"/>
</dbReference>
<keyword evidence="3" id="KW-1185">Reference proteome</keyword>
<feature type="compositionally biased region" description="Basic and acidic residues" evidence="1">
    <location>
        <begin position="503"/>
        <end position="512"/>
    </location>
</feature>
<feature type="compositionally biased region" description="Acidic residues" evidence="1">
    <location>
        <begin position="428"/>
        <end position="437"/>
    </location>
</feature>
<feature type="compositionally biased region" description="Polar residues" evidence="1">
    <location>
        <begin position="737"/>
        <end position="746"/>
    </location>
</feature>
<dbReference type="AlphaFoldDB" id="N1PR58"/>
<feature type="compositionally biased region" description="Polar residues" evidence="1">
    <location>
        <begin position="395"/>
        <end position="407"/>
    </location>
</feature>
<feature type="compositionally biased region" description="Basic and acidic residues" evidence="1">
    <location>
        <begin position="759"/>
        <end position="770"/>
    </location>
</feature>
<reference evidence="3" key="1">
    <citation type="journal article" date="2012" name="PLoS Genet.">
        <title>The genomes of the fungal plant pathogens Cladosporium fulvum and Dothistroma septosporum reveal adaptation to different hosts and lifestyles but also signatures of common ancestry.</title>
        <authorList>
            <person name="de Wit P.J.G.M."/>
            <person name="van der Burgt A."/>
            <person name="Oekmen B."/>
            <person name="Stergiopoulos I."/>
            <person name="Abd-Elsalam K.A."/>
            <person name="Aerts A.L."/>
            <person name="Bahkali A.H."/>
            <person name="Beenen H.G."/>
            <person name="Chettri P."/>
            <person name="Cox M.P."/>
            <person name="Datema E."/>
            <person name="de Vries R.P."/>
            <person name="Dhillon B."/>
            <person name="Ganley A.R."/>
            <person name="Griffiths S.A."/>
            <person name="Guo Y."/>
            <person name="Hamelin R.C."/>
            <person name="Henrissat B."/>
            <person name="Kabir M.S."/>
            <person name="Jashni M.K."/>
            <person name="Kema G."/>
            <person name="Klaubauf S."/>
            <person name="Lapidus A."/>
            <person name="Levasseur A."/>
            <person name="Lindquist E."/>
            <person name="Mehrabi R."/>
            <person name="Ohm R.A."/>
            <person name="Owen T.J."/>
            <person name="Salamov A."/>
            <person name="Schwelm A."/>
            <person name="Schijlen E."/>
            <person name="Sun H."/>
            <person name="van den Burg H.A."/>
            <person name="van Ham R.C.H.J."/>
            <person name="Zhang S."/>
            <person name="Goodwin S.B."/>
            <person name="Grigoriev I.V."/>
            <person name="Collemare J."/>
            <person name="Bradshaw R.E."/>
        </authorList>
    </citation>
    <scope>NUCLEOTIDE SEQUENCE [LARGE SCALE GENOMIC DNA]</scope>
    <source>
        <strain evidence="3">NZE10 / CBS 128990</strain>
    </source>
</reference>
<feature type="compositionally biased region" description="Pro residues" evidence="1">
    <location>
        <begin position="862"/>
        <end position="876"/>
    </location>
</feature>
<name>N1PR58_DOTSN</name>
<feature type="region of interest" description="Disordered" evidence="1">
    <location>
        <begin position="693"/>
        <end position="909"/>
    </location>
</feature>
<reference evidence="2 3" key="2">
    <citation type="journal article" date="2012" name="PLoS Pathog.">
        <title>Diverse lifestyles and strategies of plant pathogenesis encoded in the genomes of eighteen Dothideomycetes fungi.</title>
        <authorList>
            <person name="Ohm R.A."/>
            <person name="Feau N."/>
            <person name="Henrissat B."/>
            <person name="Schoch C.L."/>
            <person name="Horwitz B.A."/>
            <person name="Barry K.W."/>
            <person name="Condon B.J."/>
            <person name="Copeland A.C."/>
            <person name="Dhillon B."/>
            <person name="Glaser F."/>
            <person name="Hesse C.N."/>
            <person name="Kosti I."/>
            <person name="LaButti K."/>
            <person name="Lindquist E.A."/>
            <person name="Lucas S."/>
            <person name="Salamov A.A."/>
            <person name="Bradshaw R.E."/>
            <person name="Ciuffetti L."/>
            <person name="Hamelin R.C."/>
            <person name="Kema G.H.J."/>
            <person name="Lawrence C."/>
            <person name="Scott J.A."/>
            <person name="Spatafora J.W."/>
            <person name="Turgeon B.G."/>
            <person name="de Wit P.J.G.M."/>
            <person name="Zhong S."/>
            <person name="Goodwin S.B."/>
            <person name="Grigoriev I.V."/>
        </authorList>
    </citation>
    <scope>NUCLEOTIDE SEQUENCE [LARGE SCALE GENOMIC DNA]</scope>
    <source>
        <strain evidence="3">NZE10 / CBS 128990</strain>
    </source>
</reference>
<dbReference type="OrthoDB" id="5244050at2759"/>
<feature type="compositionally biased region" description="Acidic residues" evidence="1">
    <location>
        <begin position="978"/>
        <end position="988"/>
    </location>
</feature>
<feature type="compositionally biased region" description="Basic and acidic residues" evidence="1">
    <location>
        <begin position="643"/>
        <end position="652"/>
    </location>
</feature>
<feature type="compositionally biased region" description="Polar residues" evidence="1">
    <location>
        <begin position="216"/>
        <end position="234"/>
    </location>
</feature>
<feature type="compositionally biased region" description="Polar residues" evidence="1">
    <location>
        <begin position="1060"/>
        <end position="1071"/>
    </location>
</feature>
<feature type="compositionally biased region" description="Polar residues" evidence="1">
    <location>
        <begin position="826"/>
        <end position="839"/>
    </location>
</feature>
<evidence type="ECO:0000256" key="1">
    <source>
        <dbReference type="SAM" id="MobiDB-lite"/>
    </source>
</evidence>
<sequence length="1071" mass="117347">MRFMNRSGPGTAHEDVTKTTTASVVLQIGPKKMPIKAERLIGGSVRISRREGTEYQHRSVQSIHDEDKAIAAFSRMEIELSGPTSMMNGTDGTSMPWSPDSYGMPSQYIPVSTDRIHRGSRDHANPPPAYTMQMKSQQTADSAIRDMALHKGGPTIFDSLRETPPRRHSSLAMKKHQVSKRSSKTTGHSLTKPKKLDLVQLFPQPRPATGRLLSPSRLQHSPTGLSDRANSPLPSLTGPGPRSEMRNSGSPHTSASSLKPSASTSGTAGRTGRSKVFDEDIFDQHKTHVRRPPKGIQNWFDAFLDTDDDDEVVSEEDIVEHRPSPEPQELPAEDVLPPAYDSPSRYAPRTKHNNYQPQTRSLEQLRDAQLHSESLQRQSTVYRNELASRSWDSIQSSHFGQTRQSVSDGRLGSRLGKARSVMSVSESEYTDAEEEARADEPVDSVRPFLIPIRDSIYDDRNIVIGSASALGVRRLPRPQAVRDLQGLEREQLRQAPSFPPDQIHQDECDKASHTSSKTPIATHPTRPRPAASQDSLQPTAEQVALRKLQGLSISTQTTDSSITASQGQDDVRGSGSSSVPSDAAHMMAVTEEEMMLLDMMRRKRMMMQQMSFTEGYQLAMKTEQERLSKRTESAEVRALKALRKREDERRDSSMSAVGTPTLSPSGSDMRRQLSKIRKEQVDEAFHIERFLSMSQPQPLGSHPPEDEITPTEDLLPPPPVRRPSGELLPATVYSPASAGTPSNAGVSPSIKRGSFGSDEEIKRRVQHFIETKGAPPPLNTMPKTMQRVGKRGPASMPPSPVVEEEQAPAVPRKSPDRLKHGRKVSAVSQLTHKVSSVSLNDLEPRDDSPVSALPSRNSTFRDPPPATNDEAPPPLPEKAEERSQADLERSTTFISQLTSSPTVVRNSPASPFTNIIKAATAPKPLSAATANWTPAGKARRIQVVARPKPVENKRRSTIDSLAFDDKPIVVVTQKPVSAEDDAEIEDSVDAGRTTEREDNVAAAKPVCKLNTVETIDKHGSLLSITSAGEEVLAAWGALGGGPGSLRKQLRVKPSGPLSDIMNSPLKSPSPR</sequence>
<dbReference type="OMA" id="FTEGYQL"/>
<evidence type="ECO:0000313" key="2">
    <source>
        <dbReference type="EMBL" id="EME44904.1"/>
    </source>
</evidence>
<feature type="compositionally biased region" description="Polar residues" evidence="1">
    <location>
        <begin position="653"/>
        <end position="666"/>
    </location>
</feature>
<feature type="region of interest" description="Disordered" evidence="1">
    <location>
        <begin position="643"/>
        <end position="670"/>
    </location>
</feature>
<feature type="region of interest" description="Disordered" evidence="1">
    <location>
        <begin position="310"/>
        <end position="357"/>
    </location>
</feature>